<protein>
    <submittedName>
        <fullName evidence="1">Uncharacterized protein</fullName>
    </submittedName>
</protein>
<evidence type="ECO:0000313" key="2">
    <source>
        <dbReference type="Proteomes" id="UP000265955"/>
    </source>
</evidence>
<gene>
    <name evidence="1" type="ORF">D3871_11455</name>
</gene>
<accession>A0A3A3FXY5</accession>
<comment type="caution">
    <text evidence="1">The sequence shown here is derived from an EMBL/GenBank/DDBJ whole genome shotgun (WGS) entry which is preliminary data.</text>
</comment>
<dbReference type="EMBL" id="QYUO01000001">
    <property type="protein sequence ID" value="RJF99061.1"/>
    <property type="molecule type" value="Genomic_DNA"/>
</dbReference>
<organism evidence="1 2">
    <name type="scientific">Noviherbaspirillum saxi</name>
    <dbReference type="NCBI Taxonomy" id="2320863"/>
    <lineage>
        <taxon>Bacteria</taxon>
        <taxon>Pseudomonadati</taxon>
        <taxon>Pseudomonadota</taxon>
        <taxon>Betaproteobacteria</taxon>
        <taxon>Burkholderiales</taxon>
        <taxon>Oxalobacteraceae</taxon>
        <taxon>Noviherbaspirillum</taxon>
    </lineage>
</organism>
<sequence>MPQMMGTSHKGGMNARWIAMRCKERSFWTFLAEAFGTRVRSEEEAVATVYLFGCVDSRAEFDTSPEAANRFHQLFRRPYADFVDRTTTQHAKDIHHVV</sequence>
<proteinExistence type="predicted"/>
<evidence type="ECO:0000313" key="1">
    <source>
        <dbReference type="EMBL" id="RJF99061.1"/>
    </source>
</evidence>
<dbReference type="AlphaFoldDB" id="A0A3A3FXY5"/>
<name>A0A3A3FXY5_9BURK</name>
<reference evidence="2" key="1">
    <citation type="submission" date="2018-09" db="EMBL/GenBank/DDBJ databases">
        <authorList>
            <person name="Zhu H."/>
        </authorList>
    </citation>
    <scope>NUCLEOTIDE SEQUENCE [LARGE SCALE GENOMIC DNA]</scope>
    <source>
        <strain evidence="2">K1R23-30</strain>
    </source>
</reference>
<dbReference type="Proteomes" id="UP000265955">
    <property type="component" value="Unassembled WGS sequence"/>
</dbReference>
<keyword evidence="2" id="KW-1185">Reference proteome</keyword>